<accession>A0A371GFC3</accession>
<protein>
    <submittedName>
        <fullName evidence="8">Cytochrome P450 704C1</fullName>
    </submittedName>
</protein>
<dbReference type="STRING" id="157652.A0A371GFC3"/>
<dbReference type="GO" id="GO:0005506">
    <property type="term" value="F:iron ion binding"/>
    <property type="evidence" value="ECO:0007669"/>
    <property type="project" value="InterPro"/>
</dbReference>
<keyword evidence="6" id="KW-0408">Iron</keyword>
<evidence type="ECO:0000256" key="6">
    <source>
        <dbReference type="ARBA" id="ARBA00023004"/>
    </source>
</evidence>
<gene>
    <name evidence="8" type="primary">CYP704C1</name>
    <name evidence="8" type="ORF">CR513_29053</name>
</gene>
<evidence type="ECO:0000256" key="2">
    <source>
        <dbReference type="ARBA" id="ARBA00010617"/>
    </source>
</evidence>
<dbReference type="Gene3D" id="1.10.630.10">
    <property type="entry name" value="Cytochrome P450"/>
    <property type="match status" value="1"/>
</dbReference>
<dbReference type="Proteomes" id="UP000257109">
    <property type="component" value="Unassembled WGS sequence"/>
</dbReference>
<comment type="cofactor">
    <cofactor evidence="1">
        <name>heme</name>
        <dbReference type="ChEBI" id="CHEBI:30413"/>
    </cofactor>
</comment>
<comment type="caution">
    <text evidence="8">The sequence shown here is derived from an EMBL/GenBank/DDBJ whole genome shotgun (WGS) entry which is preliminary data.</text>
</comment>
<organism evidence="8 9">
    <name type="scientific">Mucuna pruriens</name>
    <name type="common">Velvet bean</name>
    <name type="synonym">Dolichos pruriens</name>
    <dbReference type="NCBI Taxonomy" id="157652"/>
    <lineage>
        <taxon>Eukaryota</taxon>
        <taxon>Viridiplantae</taxon>
        <taxon>Streptophyta</taxon>
        <taxon>Embryophyta</taxon>
        <taxon>Tracheophyta</taxon>
        <taxon>Spermatophyta</taxon>
        <taxon>Magnoliopsida</taxon>
        <taxon>eudicotyledons</taxon>
        <taxon>Gunneridae</taxon>
        <taxon>Pentapetalae</taxon>
        <taxon>rosids</taxon>
        <taxon>fabids</taxon>
        <taxon>Fabales</taxon>
        <taxon>Fabaceae</taxon>
        <taxon>Papilionoideae</taxon>
        <taxon>50 kb inversion clade</taxon>
        <taxon>NPAAA clade</taxon>
        <taxon>indigoferoid/millettioid clade</taxon>
        <taxon>Phaseoleae</taxon>
        <taxon>Mucuna</taxon>
    </lineage>
</organism>
<keyword evidence="7" id="KW-0503">Monooxygenase</keyword>
<evidence type="ECO:0000313" key="8">
    <source>
        <dbReference type="EMBL" id="RDX89244.1"/>
    </source>
</evidence>
<reference evidence="8" key="1">
    <citation type="submission" date="2018-05" db="EMBL/GenBank/DDBJ databases">
        <title>Draft genome of Mucuna pruriens seed.</title>
        <authorList>
            <person name="Nnadi N.E."/>
            <person name="Vos R."/>
            <person name="Hasami M.H."/>
            <person name="Devisetty U.K."/>
            <person name="Aguiy J.C."/>
        </authorList>
    </citation>
    <scope>NUCLEOTIDE SEQUENCE [LARGE SCALE GENOMIC DNA]</scope>
    <source>
        <strain evidence="8">JCA_2017</strain>
    </source>
</reference>
<feature type="non-terminal residue" evidence="8">
    <location>
        <position position="1"/>
    </location>
</feature>
<dbReference type="SUPFAM" id="SSF48264">
    <property type="entry name" value="Cytochrome P450"/>
    <property type="match status" value="1"/>
</dbReference>
<dbReference type="InterPro" id="IPR001128">
    <property type="entry name" value="Cyt_P450"/>
</dbReference>
<dbReference type="GO" id="GO:0016705">
    <property type="term" value="F:oxidoreductase activity, acting on paired donors, with incorporation or reduction of molecular oxygen"/>
    <property type="evidence" value="ECO:0007669"/>
    <property type="project" value="InterPro"/>
</dbReference>
<name>A0A371GFC3_MUCPR</name>
<proteinExistence type="inferred from homology"/>
<keyword evidence="3" id="KW-0349">Heme</keyword>
<dbReference type="GO" id="GO:0020037">
    <property type="term" value="F:heme binding"/>
    <property type="evidence" value="ECO:0007669"/>
    <property type="project" value="InterPro"/>
</dbReference>
<evidence type="ECO:0000256" key="1">
    <source>
        <dbReference type="ARBA" id="ARBA00001971"/>
    </source>
</evidence>
<dbReference type="GO" id="GO:0004497">
    <property type="term" value="F:monooxygenase activity"/>
    <property type="evidence" value="ECO:0007669"/>
    <property type="project" value="UniProtKB-KW"/>
</dbReference>
<keyword evidence="9" id="KW-1185">Reference proteome</keyword>
<evidence type="ECO:0000313" key="9">
    <source>
        <dbReference type="Proteomes" id="UP000257109"/>
    </source>
</evidence>
<evidence type="ECO:0000256" key="3">
    <source>
        <dbReference type="ARBA" id="ARBA00022617"/>
    </source>
</evidence>
<sequence>MRRYSVKGNDSTYLKDIILNFAIAGKDTTAVTLAWFMYMLCKYPAAQEKAAEEVTNTKTISSYTTDFVSSVTDESLEKMKLSPCSNY</sequence>
<dbReference type="InterPro" id="IPR036396">
    <property type="entry name" value="Cyt_P450_sf"/>
</dbReference>
<dbReference type="PANTHER" id="PTHR24296">
    <property type="entry name" value="CYTOCHROME P450"/>
    <property type="match status" value="1"/>
</dbReference>
<dbReference type="Pfam" id="PF00067">
    <property type="entry name" value="p450"/>
    <property type="match status" value="1"/>
</dbReference>
<keyword evidence="5" id="KW-0560">Oxidoreductase</keyword>
<dbReference type="EMBL" id="QJKJ01005727">
    <property type="protein sequence ID" value="RDX89244.1"/>
    <property type="molecule type" value="Genomic_DNA"/>
</dbReference>
<keyword evidence="4" id="KW-0479">Metal-binding</keyword>
<evidence type="ECO:0000256" key="7">
    <source>
        <dbReference type="ARBA" id="ARBA00023033"/>
    </source>
</evidence>
<evidence type="ECO:0000256" key="4">
    <source>
        <dbReference type="ARBA" id="ARBA00022723"/>
    </source>
</evidence>
<comment type="similarity">
    <text evidence="2">Belongs to the cytochrome P450 family.</text>
</comment>
<dbReference type="AlphaFoldDB" id="A0A371GFC3"/>
<evidence type="ECO:0000256" key="5">
    <source>
        <dbReference type="ARBA" id="ARBA00023002"/>
    </source>
</evidence>
<dbReference type="OrthoDB" id="1713632at2759"/>